<accession>A0ABS5PLQ8</accession>
<dbReference type="PANTHER" id="PTHR30005:SF0">
    <property type="entry name" value="RETROGRADE REGULATION PROTEIN 2"/>
    <property type="match status" value="1"/>
</dbReference>
<evidence type="ECO:0000259" key="3">
    <source>
        <dbReference type="Pfam" id="PF02541"/>
    </source>
</evidence>
<dbReference type="Proteomes" id="UP000746471">
    <property type="component" value="Unassembled WGS sequence"/>
</dbReference>
<name>A0ABS5PLQ8_9FIRM</name>
<sequence>MKQKLAIIDLGSNSVRMNIMGINTQGGYAVYDQAKEMVRLSEGLNGDGLLKDDPVSRTIKALDYFSSLLKVYEVQEVHALSTAAVRLAKNQREFIERVHRETGLKFRVLSGEEEAYYDYLGVVNSIAFEDAVLVDIGGGSTEIILVRRRRLVNAISIPYGSVILTEHFKADKNRRKQIELCEAFLLKLFKKIPWLKNAKDLPIIGLGGVIRTLGKVDRNMNRYSGEIMHNYQMTAAELNAVFERIHATEPKDLDKIEGINKRRADIMTMGMMPLRVLQKMLNSPSLTISSNGLREGYFFAYYLETIGEPMIVPDVLRHSKYNLLRLYSANIPHAVHVKALALSLFDQMQTIHDFDAQDRRLLSAAAMLHDVGMHIGYYDHHVHGMYLLLNSKIDGLSYHENIAVAFLVGNHRESQLKDRVRDIEGRLGEESVKKLQKLSILLQLAEQLDRSEVGTIKSLAIEAKSDAVYIKAIADSYPELDIQSAMRFADRFTKYYGCEINIYY</sequence>
<evidence type="ECO:0000313" key="6">
    <source>
        <dbReference type="Proteomes" id="UP000746471"/>
    </source>
</evidence>
<dbReference type="SUPFAM" id="SSF53067">
    <property type="entry name" value="Actin-like ATPase domain"/>
    <property type="match status" value="2"/>
</dbReference>
<dbReference type="InterPro" id="IPR043129">
    <property type="entry name" value="ATPase_NBD"/>
</dbReference>
<keyword evidence="6" id="KW-1185">Reference proteome</keyword>
<dbReference type="Pfam" id="PF21447">
    <property type="entry name" value="Ppx-GppA_III"/>
    <property type="match status" value="1"/>
</dbReference>
<organism evidence="5 6">
    <name type="scientific">Fusibacter paucivorans</name>
    <dbReference type="NCBI Taxonomy" id="76009"/>
    <lineage>
        <taxon>Bacteria</taxon>
        <taxon>Bacillati</taxon>
        <taxon>Bacillota</taxon>
        <taxon>Clostridia</taxon>
        <taxon>Eubacteriales</taxon>
        <taxon>Eubacteriales Family XII. Incertae Sedis</taxon>
        <taxon>Fusibacter</taxon>
    </lineage>
</organism>
<dbReference type="InterPro" id="IPR048950">
    <property type="entry name" value="Ppx_GppA_C"/>
</dbReference>
<dbReference type="CDD" id="cd24052">
    <property type="entry name" value="ASKHA_NBD_HpPPX-GppA-like"/>
    <property type="match status" value="1"/>
</dbReference>
<proteinExistence type="inferred from homology"/>
<dbReference type="InterPro" id="IPR030673">
    <property type="entry name" value="PyroPPase_GppA_Ppx"/>
</dbReference>
<dbReference type="Gene3D" id="3.30.420.150">
    <property type="entry name" value="Exopolyphosphatase. Domain 2"/>
    <property type="match status" value="1"/>
</dbReference>
<dbReference type="InterPro" id="IPR003695">
    <property type="entry name" value="Ppx_GppA_N"/>
</dbReference>
<dbReference type="RefSeq" id="WP_213235315.1">
    <property type="nucleotide sequence ID" value="NZ_JAHBCL010000003.1"/>
</dbReference>
<dbReference type="InterPro" id="IPR050273">
    <property type="entry name" value="GppA/Ppx_hydrolase"/>
</dbReference>
<evidence type="ECO:0000256" key="1">
    <source>
        <dbReference type="ARBA" id="ARBA00007125"/>
    </source>
</evidence>
<evidence type="ECO:0000256" key="2">
    <source>
        <dbReference type="ARBA" id="ARBA00022801"/>
    </source>
</evidence>
<keyword evidence="2" id="KW-0378">Hydrolase</keyword>
<dbReference type="EMBL" id="JAHBCL010000003">
    <property type="protein sequence ID" value="MBS7525526.1"/>
    <property type="molecule type" value="Genomic_DNA"/>
</dbReference>
<dbReference type="SUPFAM" id="SSF109604">
    <property type="entry name" value="HD-domain/PDEase-like"/>
    <property type="match status" value="1"/>
</dbReference>
<dbReference type="Pfam" id="PF02541">
    <property type="entry name" value="Ppx-GppA"/>
    <property type="match status" value="1"/>
</dbReference>
<comment type="similarity">
    <text evidence="1">Belongs to the GppA/Ppx family.</text>
</comment>
<reference evidence="5 6" key="1">
    <citation type="submission" date="2021-05" db="EMBL/GenBank/DDBJ databases">
        <title>Fusibacter ferrireducens sp. nov., an anaerobic, sulfur- and Fe-reducing bacterium isolated from the mangrove sediment.</title>
        <authorList>
            <person name="Qiu D."/>
        </authorList>
    </citation>
    <scope>NUCLEOTIDE SEQUENCE [LARGE SCALE GENOMIC DNA]</scope>
    <source>
        <strain evidence="5 6">DSM 12116</strain>
    </source>
</reference>
<dbReference type="Gene3D" id="1.10.3210.10">
    <property type="entry name" value="Hypothetical protein af1432"/>
    <property type="match status" value="1"/>
</dbReference>
<gene>
    <name evidence="5" type="ORF">KHM83_02400</name>
</gene>
<comment type="caution">
    <text evidence="5">The sequence shown here is derived from an EMBL/GenBank/DDBJ whole genome shotgun (WGS) entry which is preliminary data.</text>
</comment>
<evidence type="ECO:0000313" key="5">
    <source>
        <dbReference type="EMBL" id="MBS7525526.1"/>
    </source>
</evidence>
<dbReference type="Gene3D" id="3.30.420.40">
    <property type="match status" value="1"/>
</dbReference>
<feature type="domain" description="Ppx/GppA phosphatase N-terminal" evidence="3">
    <location>
        <begin position="33"/>
        <end position="300"/>
    </location>
</feature>
<feature type="domain" description="Ppx/GppA phosphatase C-terminal" evidence="4">
    <location>
        <begin position="322"/>
        <end position="466"/>
    </location>
</feature>
<evidence type="ECO:0000259" key="4">
    <source>
        <dbReference type="Pfam" id="PF21447"/>
    </source>
</evidence>
<protein>
    <submittedName>
        <fullName evidence="5">Ppx/GppA family phosphatase</fullName>
    </submittedName>
</protein>
<dbReference type="PANTHER" id="PTHR30005">
    <property type="entry name" value="EXOPOLYPHOSPHATASE"/>
    <property type="match status" value="1"/>
</dbReference>
<dbReference type="PIRSF" id="PIRSF001267">
    <property type="entry name" value="Pyrophosphatase_GppA_Ppx"/>
    <property type="match status" value="1"/>
</dbReference>